<feature type="compositionally biased region" description="Basic and acidic residues" evidence="1">
    <location>
        <begin position="176"/>
        <end position="187"/>
    </location>
</feature>
<gene>
    <name evidence="2" type="ORF">S01H4_21302</name>
</gene>
<feature type="non-terminal residue" evidence="2">
    <location>
        <position position="210"/>
    </location>
</feature>
<comment type="caution">
    <text evidence="2">The sequence shown here is derived from an EMBL/GenBank/DDBJ whole genome shotgun (WGS) entry which is preliminary data.</text>
</comment>
<dbReference type="AlphaFoldDB" id="X1A9G9"/>
<accession>X1A9G9</accession>
<evidence type="ECO:0000313" key="2">
    <source>
        <dbReference type="EMBL" id="GAG79010.1"/>
    </source>
</evidence>
<sequence length="210" mass="24013">MSKENNKDLPVVMESQDIFARFDQQDDALILKELENQVVDSWVYHFVVEGHHVWGLSKVGIDACTRRMGEKGIALRDDDVKHEVDPTNPEFVLFKAYVSKHVVGKEGLEAGIESSIGTKRQWILQRRRSDGKLMANLFWYEQGSQKALRNAKARLIPDDIKTKIITYAKTHKKIKEIEPPAKKKEEDNGIADMASPGPDKEEFRTIPITR</sequence>
<evidence type="ECO:0000256" key="1">
    <source>
        <dbReference type="SAM" id="MobiDB-lite"/>
    </source>
</evidence>
<name>X1A9G9_9ZZZZ</name>
<protein>
    <submittedName>
        <fullName evidence="2">Uncharacterized protein</fullName>
    </submittedName>
</protein>
<proteinExistence type="predicted"/>
<reference evidence="2" key="1">
    <citation type="journal article" date="2014" name="Front. Microbiol.">
        <title>High frequency of phylogenetically diverse reductive dehalogenase-homologous genes in deep subseafloor sedimentary metagenomes.</title>
        <authorList>
            <person name="Kawai M."/>
            <person name="Futagami T."/>
            <person name="Toyoda A."/>
            <person name="Takaki Y."/>
            <person name="Nishi S."/>
            <person name="Hori S."/>
            <person name="Arai W."/>
            <person name="Tsubouchi T."/>
            <person name="Morono Y."/>
            <person name="Uchiyama I."/>
            <person name="Ito T."/>
            <person name="Fujiyama A."/>
            <person name="Inagaki F."/>
            <person name="Takami H."/>
        </authorList>
    </citation>
    <scope>NUCLEOTIDE SEQUENCE</scope>
    <source>
        <strain evidence="2">Expedition CK06-06</strain>
    </source>
</reference>
<dbReference type="EMBL" id="BART01009634">
    <property type="protein sequence ID" value="GAG79010.1"/>
    <property type="molecule type" value="Genomic_DNA"/>
</dbReference>
<feature type="region of interest" description="Disordered" evidence="1">
    <location>
        <begin position="176"/>
        <end position="210"/>
    </location>
</feature>
<organism evidence="2">
    <name type="scientific">marine sediment metagenome</name>
    <dbReference type="NCBI Taxonomy" id="412755"/>
    <lineage>
        <taxon>unclassified sequences</taxon>
        <taxon>metagenomes</taxon>
        <taxon>ecological metagenomes</taxon>
    </lineage>
</organism>